<evidence type="ECO:0000313" key="1">
    <source>
        <dbReference type="EMBL" id="ESU45462.1"/>
    </source>
</evidence>
<reference evidence="1 2" key="2">
    <citation type="journal article" date="2013" name="Genome Biol. Evol.">
        <title>Genome sequencing of Giardia lamblia genotypes A2 and B isolates (DH and GS) and comparative analysis with the genomes of genotypes A1 and E (WB and Pig).</title>
        <authorList>
            <person name="Adam R.D."/>
            <person name="Dahlstrom E.W."/>
            <person name="Martens C.A."/>
            <person name="Bruno D.P."/>
            <person name="Barbian K.D."/>
            <person name="Ricklefs S.M."/>
            <person name="Hernandez M.M."/>
            <person name="Narla N.P."/>
            <person name="Patel R.B."/>
            <person name="Porcella S.F."/>
            <person name="Nash T.E."/>
        </authorList>
    </citation>
    <scope>NUCLEOTIDE SEQUENCE [LARGE SCALE GENOMIC DNA]</scope>
    <source>
        <strain evidence="1 2">GS</strain>
    </source>
</reference>
<gene>
    <name evidence="1" type="ORF">GSB_150920</name>
</gene>
<organism evidence="1 2">
    <name type="scientific">Giardia intestinalis</name>
    <name type="common">Giardia lamblia</name>
    <dbReference type="NCBI Taxonomy" id="5741"/>
    <lineage>
        <taxon>Eukaryota</taxon>
        <taxon>Metamonada</taxon>
        <taxon>Diplomonadida</taxon>
        <taxon>Hexamitidae</taxon>
        <taxon>Giardiinae</taxon>
        <taxon>Giardia</taxon>
    </lineage>
</organism>
<reference evidence="2" key="1">
    <citation type="submission" date="2012-02" db="EMBL/GenBank/DDBJ databases">
        <title>Genome sequencing of Giardia lamblia Genotypes A2 and B isolates (DH and GS) and comparative analysis with the genomes of Genotypes A1 and E (WB and Pig).</title>
        <authorList>
            <person name="Adam R."/>
            <person name="Dahlstrom E."/>
            <person name="Martens C."/>
            <person name="Bruno D."/>
            <person name="Barbian K."/>
            <person name="Porcella S.F."/>
            <person name="Nash T."/>
        </authorList>
    </citation>
    <scope>NUCLEOTIDE SEQUENCE</scope>
    <source>
        <strain evidence="2">GS</strain>
    </source>
</reference>
<accession>V6U4A6</accession>
<protein>
    <submittedName>
        <fullName evidence="1">NAD synthase</fullName>
    </submittedName>
</protein>
<proteinExistence type="predicted"/>
<comment type="caution">
    <text evidence="1">The sequence shown here is derived from an EMBL/GenBank/DDBJ whole genome shotgun (WGS) entry which is preliminary data.</text>
</comment>
<dbReference type="EMBL" id="AHHH01000005">
    <property type="protein sequence ID" value="ESU45462.1"/>
    <property type="molecule type" value="Genomic_DNA"/>
</dbReference>
<name>V6U4A6_GIAIN</name>
<dbReference type="AlphaFoldDB" id="V6U4A6"/>
<evidence type="ECO:0000313" key="2">
    <source>
        <dbReference type="Proteomes" id="UP000018040"/>
    </source>
</evidence>
<sequence length="56" mass="6234">MLVGSAADKRMQEQVDLFGACNADPAVEDALLLRRIPESPRERRVQGGKRRGVRDV</sequence>
<dbReference type="Proteomes" id="UP000018040">
    <property type="component" value="Unassembled WGS sequence"/>
</dbReference>